<keyword evidence="3" id="KW-1185">Reference proteome</keyword>
<evidence type="ECO:0008006" key="4">
    <source>
        <dbReference type="Google" id="ProtNLM"/>
    </source>
</evidence>
<evidence type="ECO:0000256" key="1">
    <source>
        <dbReference type="SAM" id="MobiDB-lite"/>
    </source>
</evidence>
<feature type="compositionally biased region" description="Basic residues" evidence="1">
    <location>
        <begin position="245"/>
        <end position="255"/>
    </location>
</feature>
<geneLocation type="plasmid" evidence="2 3">
    <name>pSS37A-Re-6</name>
</geneLocation>
<evidence type="ECO:0000313" key="2">
    <source>
        <dbReference type="EMBL" id="BDV36745.1"/>
    </source>
</evidence>
<accession>A0ABM8EFB8</accession>
<feature type="region of interest" description="Disordered" evidence="1">
    <location>
        <begin position="71"/>
        <end position="94"/>
    </location>
</feature>
<reference evidence="2 3" key="1">
    <citation type="journal article" date="2023" name="Int. J. Syst. Evol. Microbiol.">
        <title>Methylocystis iwaonis sp. nov., a type II methane-oxidizing bacterium from surface soil of a rice paddy field in Japan, and emended description of the genus Methylocystis (ex Whittenbury et al. 1970) Bowman et al. 1993.</title>
        <authorList>
            <person name="Kaise H."/>
            <person name="Sawadogo J.B."/>
            <person name="Alam M.S."/>
            <person name="Ueno C."/>
            <person name="Dianou D."/>
            <person name="Shinjo R."/>
            <person name="Asakawa S."/>
        </authorList>
    </citation>
    <scope>NUCLEOTIDE SEQUENCE [LARGE SCALE GENOMIC DNA]</scope>
    <source>
        <strain evidence="2 3">SS37A-Re</strain>
    </source>
</reference>
<sequence length="255" mass="27439">MTAIDLLTAISGTKSLSALDGYCRTVWSDWGAGRLTDDQAQNLAETIEERRREVRGRDTVAVRAPQIAAAAKATGRPSHFPAKRKASRSPDRRASIERRRLLAASGPMPPQLAAQFTTGELAALRIVADAVQARGACLMSLGEIAARAGVCVTTARNGLRQAARAGLVTIEERRRDKRPNLPNVVRVVSREWRSWIDRGGQSKSQFSATKGGGCKKIGATDKTSSRSSNSDRASRAHFPPSSPRKPPKGGLRGHP</sequence>
<protein>
    <recommendedName>
        <fullName evidence="4">Helix-turn-helix domain-containing protein</fullName>
    </recommendedName>
</protein>
<dbReference type="RefSeq" id="WP_281932845.1">
    <property type="nucleotide sequence ID" value="NZ_AP027148.1"/>
</dbReference>
<dbReference type="EMBL" id="AP027148">
    <property type="protein sequence ID" value="BDV36745.1"/>
    <property type="molecule type" value="Genomic_DNA"/>
</dbReference>
<name>A0ABM8EFB8_9HYPH</name>
<keyword evidence="2" id="KW-0614">Plasmid</keyword>
<gene>
    <name evidence="2" type="ORF">SS37A_42750</name>
</gene>
<evidence type="ECO:0000313" key="3">
    <source>
        <dbReference type="Proteomes" id="UP001317629"/>
    </source>
</evidence>
<dbReference type="Proteomes" id="UP001317629">
    <property type="component" value="Plasmid pSS37A-Re-6"/>
</dbReference>
<feature type="region of interest" description="Disordered" evidence="1">
    <location>
        <begin position="199"/>
        <end position="255"/>
    </location>
</feature>
<organism evidence="2 3">
    <name type="scientific">Methylocystis iwaonis</name>
    <dbReference type="NCBI Taxonomy" id="2885079"/>
    <lineage>
        <taxon>Bacteria</taxon>
        <taxon>Pseudomonadati</taxon>
        <taxon>Pseudomonadota</taxon>
        <taxon>Alphaproteobacteria</taxon>
        <taxon>Hyphomicrobiales</taxon>
        <taxon>Methylocystaceae</taxon>
        <taxon>Methylocystis</taxon>
    </lineage>
</organism>
<proteinExistence type="predicted"/>